<evidence type="ECO:0000256" key="3">
    <source>
        <dbReference type="SAM" id="MobiDB-lite"/>
    </source>
</evidence>
<dbReference type="PANTHER" id="PTHR44591">
    <property type="entry name" value="STRESS RESPONSE REGULATOR PROTEIN 1"/>
    <property type="match status" value="1"/>
</dbReference>
<evidence type="ECO:0000256" key="2">
    <source>
        <dbReference type="ARBA" id="ARBA00023012"/>
    </source>
</evidence>
<dbReference type="InterPro" id="IPR011006">
    <property type="entry name" value="CheY-like_superfamily"/>
</dbReference>
<keyword evidence="2" id="KW-0902">Two-component regulatory system</keyword>
<dbReference type="PANTHER" id="PTHR44591:SF14">
    <property type="entry name" value="PROTEIN PILG"/>
    <property type="match status" value="1"/>
</dbReference>
<organism evidence="5">
    <name type="scientific">marine sediment metagenome</name>
    <dbReference type="NCBI Taxonomy" id="412755"/>
    <lineage>
        <taxon>unclassified sequences</taxon>
        <taxon>metagenomes</taxon>
        <taxon>ecological metagenomes</taxon>
    </lineage>
</organism>
<sequence>CTRMCLDKPPQPPDDVKPAVQAQRKIPKEKEEPPLKATEIENLESDKVKKLIKQYEEETGKYAIWRGTNTVAFKKRLKGEKVYDHLRPFKDIPIVKDIIKSKDSHYDILLIDDDLSTLRLLTTYFKSKGVTCTAVTSGTQGLEELENNHPKVVLLDIILPDIDGFEICKKIKSNQKLKNIPVYFISTIPSSEVEKHLAETKADGYILAPFAFSDFDGILDLLG</sequence>
<evidence type="ECO:0000259" key="4">
    <source>
        <dbReference type="PROSITE" id="PS50110"/>
    </source>
</evidence>
<keyword evidence="1" id="KW-0597">Phosphoprotein</keyword>
<feature type="non-terminal residue" evidence="5">
    <location>
        <position position="1"/>
    </location>
</feature>
<dbReference type="InterPro" id="IPR001789">
    <property type="entry name" value="Sig_transdc_resp-reg_receiver"/>
</dbReference>
<comment type="caution">
    <text evidence="5">The sequence shown here is derived from an EMBL/GenBank/DDBJ whole genome shotgun (WGS) entry which is preliminary data.</text>
</comment>
<proteinExistence type="predicted"/>
<dbReference type="GO" id="GO:0000160">
    <property type="term" value="P:phosphorelay signal transduction system"/>
    <property type="evidence" value="ECO:0007669"/>
    <property type="project" value="UniProtKB-KW"/>
</dbReference>
<dbReference type="EMBL" id="BART01032018">
    <property type="protein sequence ID" value="GAH18359.1"/>
    <property type="molecule type" value="Genomic_DNA"/>
</dbReference>
<protein>
    <recommendedName>
        <fullName evidence="4">Response regulatory domain-containing protein</fullName>
    </recommendedName>
</protein>
<evidence type="ECO:0000313" key="5">
    <source>
        <dbReference type="EMBL" id="GAH18359.1"/>
    </source>
</evidence>
<gene>
    <name evidence="5" type="ORF">S01H4_55469</name>
</gene>
<feature type="region of interest" description="Disordered" evidence="3">
    <location>
        <begin position="1"/>
        <end position="37"/>
    </location>
</feature>
<evidence type="ECO:0000256" key="1">
    <source>
        <dbReference type="ARBA" id="ARBA00022553"/>
    </source>
</evidence>
<dbReference type="SMART" id="SM00448">
    <property type="entry name" value="REC"/>
    <property type="match status" value="1"/>
</dbReference>
<reference evidence="5" key="1">
    <citation type="journal article" date="2014" name="Front. Microbiol.">
        <title>High frequency of phylogenetically diverse reductive dehalogenase-homologous genes in deep subseafloor sedimentary metagenomes.</title>
        <authorList>
            <person name="Kawai M."/>
            <person name="Futagami T."/>
            <person name="Toyoda A."/>
            <person name="Takaki Y."/>
            <person name="Nishi S."/>
            <person name="Hori S."/>
            <person name="Arai W."/>
            <person name="Tsubouchi T."/>
            <person name="Morono Y."/>
            <person name="Uchiyama I."/>
            <person name="Ito T."/>
            <person name="Fujiyama A."/>
            <person name="Inagaki F."/>
            <person name="Takami H."/>
        </authorList>
    </citation>
    <scope>NUCLEOTIDE SEQUENCE</scope>
    <source>
        <strain evidence="5">Expedition CK06-06</strain>
    </source>
</reference>
<accession>X1EML1</accession>
<dbReference type="InterPro" id="IPR050595">
    <property type="entry name" value="Bact_response_regulator"/>
</dbReference>
<dbReference type="Pfam" id="PF00072">
    <property type="entry name" value="Response_reg"/>
    <property type="match status" value="1"/>
</dbReference>
<dbReference type="SUPFAM" id="SSF52172">
    <property type="entry name" value="CheY-like"/>
    <property type="match status" value="1"/>
</dbReference>
<feature type="domain" description="Response regulatory" evidence="4">
    <location>
        <begin position="107"/>
        <end position="223"/>
    </location>
</feature>
<dbReference type="PROSITE" id="PS50110">
    <property type="entry name" value="RESPONSE_REGULATORY"/>
    <property type="match status" value="1"/>
</dbReference>
<dbReference type="CDD" id="cd00156">
    <property type="entry name" value="REC"/>
    <property type="match status" value="1"/>
</dbReference>
<dbReference type="AlphaFoldDB" id="X1EML1"/>
<dbReference type="Gene3D" id="3.40.50.2300">
    <property type="match status" value="1"/>
</dbReference>
<name>X1EML1_9ZZZZ</name>